<dbReference type="GO" id="GO:0016020">
    <property type="term" value="C:membrane"/>
    <property type="evidence" value="ECO:0007669"/>
    <property type="project" value="InterPro"/>
</dbReference>
<keyword evidence="8 11" id="KW-0808">Transferase</keyword>
<evidence type="ECO:0000256" key="4">
    <source>
        <dbReference type="ARBA" id="ARBA00008655"/>
    </source>
</evidence>
<dbReference type="PANTHER" id="PTHR10434">
    <property type="entry name" value="1-ACYL-SN-GLYCEROL-3-PHOSPHATE ACYLTRANSFERASE"/>
    <property type="match status" value="1"/>
</dbReference>
<evidence type="ECO:0000313" key="15">
    <source>
        <dbReference type="Proteomes" id="UP000198384"/>
    </source>
</evidence>
<evidence type="ECO:0000256" key="8">
    <source>
        <dbReference type="ARBA" id="ARBA00022679"/>
    </source>
</evidence>
<organism evidence="14 15">
    <name type="scientific">Lutibacter agarilyticus</name>
    <dbReference type="NCBI Taxonomy" id="1109740"/>
    <lineage>
        <taxon>Bacteria</taxon>
        <taxon>Pseudomonadati</taxon>
        <taxon>Bacteroidota</taxon>
        <taxon>Flavobacteriia</taxon>
        <taxon>Flavobacteriales</taxon>
        <taxon>Flavobacteriaceae</taxon>
        <taxon>Lutibacter</taxon>
    </lineage>
</organism>
<keyword evidence="9 11" id="KW-0443">Lipid metabolism</keyword>
<keyword evidence="10 11" id="KW-0012">Acyltransferase</keyword>
<dbReference type="CDD" id="cd07989">
    <property type="entry name" value="LPLAT_AGPAT-like"/>
    <property type="match status" value="1"/>
</dbReference>
<keyword evidence="15" id="KW-1185">Reference proteome</keyword>
<evidence type="ECO:0000256" key="5">
    <source>
        <dbReference type="ARBA" id="ARBA00013211"/>
    </source>
</evidence>
<dbReference type="Proteomes" id="UP000198384">
    <property type="component" value="Unassembled WGS sequence"/>
</dbReference>
<comment type="pathway">
    <text evidence="2">Phospholipid metabolism; CDP-diacylglycerol biosynthesis; CDP-diacylglycerol from sn-glycerol 3-phosphate: step 2/3.</text>
</comment>
<reference evidence="14 15" key="1">
    <citation type="submission" date="2017-06" db="EMBL/GenBank/DDBJ databases">
        <authorList>
            <person name="Kim H.J."/>
            <person name="Triplett B.A."/>
        </authorList>
    </citation>
    <scope>NUCLEOTIDE SEQUENCE [LARGE SCALE GENOMIC DNA]</scope>
    <source>
        <strain evidence="14 15">DSM 29150</strain>
    </source>
</reference>
<gene>
    <name evidence="14" type="ORF">SAMN06265371_102397</name>
</gene>
<evidence type="ECO:0000256" key="6">
    <source>
        <dbReference type="ARBA" id="ARBA00016139"/>
    </source>
</evidence>
<keyword evidence="12" id="KW-0812">Transmembrane</keyword>
<evidence type="ECO:0000259" key="13">
    <source>
        <dbReference type="SMART" id="SM00563"/>
    </source>
</evidence>
<keyword evidence="12" id="KW-1133">Transmembrane helix</keyword>
<feature type="transmembrane region" description="Helical" evidence="12">
    <location>
        <begin position="12"/>
        <end position="36"/>
    </location>
</feature>
<evidence type="ECO:0000256" key="9">
    <source>
        <dbReference type="ARBA" id="ARBA00023098"/>
    </source>
</evidence>
<dbReference type="Pfam" id="PF01553">
    <property type="entry name" value="Acyltransferase"/>
    <property type="match status" value="1"/>
</dbReference>
<dbReference type="EC" id="2.3.1.51" evidence="5 11"/>
<evidence type="ECO:0000256" key="1">
    <source>
        <dbReference type="ARBA" id="ARBA00001141"/>
    </source>
</evidence>
<dbReference type="PANTHER" id="PTHR10434:SF64">
    <property type="entry name" value="1-ACYL-SN-GLYCEROL-3-PHOSPHATE ACYLTRANSFERASE-RELATED"/>
    <property type="match status" value="1"/>
</dbReference>
<dbReference type="NCBIfam" id="TIGR00530">
    <property type="entry name" value="AGP_acyltrn"/>
    <property type="match status" value="1"/>
</dbReference>
<name>A0A238W3L7_9FLAO</name>
<dbReference type="GO" id="GO:0003841">
    <property type="term" value="F:1-acylglycerol-3-phosphate O-acyltransferase activity"/>
    <property type="evidence" value="ECO:0007669"/>
    <property type="project" value="UniProtKB-UniRule"/>
</dbReference>
<evidence type="ECO:0000313" key="14">
    <source>
        <dbReference type="EMBL" id="SNR41142.1"/>
    </source>
</evidence>
<evidence type="ECO:0000256" key="10">
    <source>
        <dbReference type="ARBA" id="ARBA00023315"/>
    </source>
</evidence>
<dbReference type="SMART" id="SM00563">
    <property type="entry name" value="PlsC"/>
    <property type="match status" value="1"/>
</dbReference>
<evidence type="ECO:0000256" key="2">
    <source>
        <dbReference type="ARBA" id="ARBA00004728"/>
    </source>
</evidence>
<keyword evidence="11" id="KW-0594">Phospholipid biosynthesis</keyword>
<sequence>MLMKIFKFIFYIVWRCWFYGWVLFTIIPIFPVLLVVTSSDKLYPVFFKITQAWANTILFVMGFKVSLFEEEKLDDNKSYIFCPNHTSMIDIMLMLSIAKNPFVFVGKKELTKLPIFGFFYKRTCIIVDRNNSKSRTAVFDAVRKRLSNGLDVCIFPEGLVPDDESIVLNEFKKGAFRLAIEHQIPIVPISFYDCKKRFSYTFFSGSPGKLRVKIHAFIYTEGLSLKECAALKNKTFNLLYNDLISDEKLQQQRN</sequence>
<keyword evidence="7 11" id="KW-0444">Lipid biosynthesis</keyword>
<comment type="pathway">
    <text evidence="3">Lipid metabolism.</text>
</comment>
<comment type="catalytic activity">
    <reaction evidence="1 11">
        <text>a 1-acyl-sn-glycero-3-phosphate + an acyl-CoA = a 1,2-diacyl-sn-glycero-3-phosphate + CoA</text>
        <dbReference type="Rhea" id="RHEA:19709"/>
        <dbReference type="ChEBI" id="CHEBI:57287"/>
        <dbReference type="ChEBI" id="CHEBI:57970"/>
        <dbReference type="ChEBI" id="CHEBI:58342"/>
        <dbReference type="ChEBI" id="CHEBI:58608"/>
        <dbReference type="EC" id="2.3.1.51"/>
    </reaction>
</comment>
<comment type="similarity">
    <text evidence="4 11">Belongs to the 1-acyl-sn-glycerol-3-phosphate acyltransferase family.</text>
</comment>
<dbReference type="InterPro" id="IPR004552">
    <property type="entry name" value="AGP_acyltrans"/>
</dbReference>
<dbReference type="AlphaFoldDB" id="A0A238W3L7"/>
<feature type="domain" description="Phospholipid/glycerol acyltransferase" evidence="13">
    <location>
        <begin position="79"/>
        <end position="194"/>
    </location>
</feature>
<feature type="transmembrane region" description="Helical" evidence="12">
    <location>
        <begin position="42"/>
        <end position="63"/>
    </location>
</feature>
<evidence type="ECO:0000256" key="12">
    <source>
        <dbReference type="SAM" id="Phobius"/>
    </source>
</evidence>
<dbReference type="SUPFAM" id="SSF69593">
    <property type="entry name" value="Glycerol-3-phosphate (1)-acyltransferase"/>
    <property type="match status" value="1"/>
</dbReference>
<evidence type="ECO:0000256" key="11">
    <source>
        <dbReference type="RuleBase" id="RU361267"/>
    </source>
</evidence>
<keyword evidence="12" id="KW-0472">Membrane</keyword>
<dbReference type="GO" id="GO:0006654">
    <property type="term" value="P:phosphatidic acid biosynthetic process"/>
    <property type="evidence" value="ECO:0007669"/>
    <property type="project" value="TreeGrafter"/>
</dbReference>
<dbReference type="EMBL" id="FZNT01000002">
    <property type="protein sequence ID" value="SNR41142.1"/>
    <property type="molecule type" value="Genomic_DNA"/>
</dbReference>
<accession>A0A238W3L7</accession>
<dbReference type="InterPro" id="IPR002123">
    <property type="entry name" value="Plipid/glycerol_acylTrfase"/>
</dbReference>
<proteinExistence type="inferred from homology"/>
<evidence type="ECO:0000256" key="7">
    <source>
        <dbReference type="ARBA" id="ARBA00022516"/>
    </source>
</evidence>
<keyword evidence="11" id="KW-1208">Phospholipid metabolism</keyword>
<evidence type="ECO:0000256" key="3">
    <source>
        <dbReference type="ARBA" id="ARBA00005189"/>
    </source>
</evidence>
<protein>
    <recommendedName>
        <fullName evidence="6 11">1-acyl-sn-glycerol-3-phosphate acyltransferase</fullName>
        <ecNumber evidence="5 11">2.3.1.51</ecNumber>
    </recommendedName>
</protein>
<comment type="domain">
    <text evidence="11">The HXXXXD motif is essential for acyltransferase activity and may constitute the binding site for the phosphate moiety of the glycerol-3-phosphate.</text>
</comment>